<sequence length="1295" mass="151834">MMLNIQRGDPQQEETQLDDEEIRNLINSFNIEELRNLLQQQDKKFWFITRHGNYLLEVIEQHLARVVTELQTNPKYDCSQLLEFLQENTKIPFAQELIPSSENLLKIIEYTEDLHIYDLVSSILLSGSNYMIRRKIENLPRILYFWKILYNHINFLGAQKINLLDYYYDDPKYRELCQEPIESLQFDIEYYEPTQLDESYEELQKNFLHQKKLEGQLLKKKISIADDNSTSALALSRNLLNLQNQPLSPLIEIVKYRILIQRGLQTDPKKTRKIIIGLHLKSLKFLGQRILKSIFKGCYNQIIGKLEQTDNDNLFRLETIEPMSLEQVINIPEYHFNISGSERHQELLLKLISDVLSMNHIEENEQIQGYPLKYNSTILSQQLAMDGRLTSCILINFYLISFRNAFFSSDIMKLLIRVLNIQDNKLMLPPEQFGDALSLYNWLCLKNQENLSQNFDDLLSIIGHYVNQGQNLQKPSQKGYVQISDNEADSIMTKCIKILSQNYEFMQFDRDNIFETNQTINIDTLLTNKILNSDILKCFAGKLSQQAQLTNTAQQALYFISCLTQAAPDQTEKIIESKTPAILNDIIQNIKVEELDLKKTIYILKFYRNICLQEKGFDHFSNQAIRFLHNLLHYNLVVQDNNIMQWINRLNQNIRDIIHLNNRMVGLSIEPIQQIYQQLLEQLNNRIKNLKFDQESKTEFKKIVQKKNAILTLNMNIRLSSDGIIDVITGLFRIPSFTNFYSSLIQPKKIIERVLQIIESWEAELGQTLDNAQLQYLDEKKLFDQFSPQNLTIVGRFSEIFHYFSAINIEQIRTSTKDLKCKLLEKLGPMFGMVIVTKDSEQLKNHQSKFSDVGILIGLFQDLIKLEMNQYLEPIGRFFDKLSSYLVSCPNATQQLLLLISTLLQTIPPAFQTKLQILLINSSFKNNLLNALKNYNEIDQQNSIITKELKQYFELVFKYLYQFPRSKEDLAHILPKIIQDVQSLYQISIDSYQENRITIIEFLIKKISQILKPEFLNSNLSQNPELINVVEEMGYSRQLISEAYNLNIVFNSPEDLVHYLEENRNLLEQRIQQGQKQENLNLELIQAQKESLKSYVTTNILRFPISQVFFLNFPGIEFDQMELFKYLLHTAYEQFNLKLYFQGVEFENTSTPPPWSIVVILKLLSQQKHFTEKQDLIAIEMIKILEKILQQPEICKNGIQAINFTLSIMTKLITNNQEVINLLLNGIKKILDLQVQDGITVQWCIDVLIKVFSKQQIINKSIYFRIWGVRIALQIIRKTIKSYIYIWQIGNRNNY</sequence>
<proteinExistence type="predicted"/>
<dbReference type="GO" id="GO:0005737">
    <property type="term" value="C:cytoplasm"/>
    <property type="evidence" value="ECO:0000318"/>
    <property type="project" value="GO_Central"/>
</dbReference>
<dbReference type="Proteomes" id="UP000000600">
    <property type="component" value="Unassembled WGS sequence"/>
</dbReference>
<gene>
    <name evidence="1" type="ORF">GSPATT00031387001</name>
</gene>
<dbReference type="OMA" id="NIMQWIN"/>
<dbReference type="RefSeq" id="XP_001428554.1">
    <property type="nucleotide sequence ID" value="XM_001428517.1"/>
</dbReference>
<name>A0BRI9_PARTE</name>
<dbReference type="EMBL" id="CT868012">
    <property type="protein sequence ID" value="CAK61156.1"/>
    <property type="molecule type" value="Genomic_DNA"/>
</dbReference>
<dbReference type="GeneID" id="5014342"/>
<organism evidence="1 2">
    <name type="scientific">Paramecium tetraurelia</name>
    <dbReference type="NCBI Taxonomy" id="5888"/>
    <lineage>
        <taxon>Eukaryota</taxon>
        <taxon>Sar</taxon>
        <taxon>Alveolata</taxon>
        <taxon>Ciliophora</taxon>
        <taxon>Intramacronucleata</taxon>
        <taxon>Oligohymenophorea</taxon>
        <taxon>Peniculida</taxon>
        <taxon>Parameciidae</taxon>
        <taxon>Paramecium</taxon>
    </lineage>
</organism>
<evidence type="ECO:0000313" key="2">
    <source>
        <dbReference type="Proteomes" id="UP000000600"/>
    </source>
</evidence>
<dbReference type="OrthoDB" id="325056at2759"/>
<keyword evidence="2" id="KW-1185">Reference proteome</keyword>
<dbReference type="InParanoid" id="A0BRI9"/>
<dbReference type="HOGENOM" id="CLU_261942_0_0_1"/>
<accession>A0BRI9</accession>
<dbReference type="GO" id="GO:0006511">
    <property type="term" value="P:ubiquitin-dependent protein catabolic process"/>
    <property type="evidence" value="ECO:0000318"/>
    <property type="project" value="GO_Central"/>
</dbReference>
<evidence type="ECO:0008006" key="3">
    <source>
        <dbReference type="Google" id="ProtNLM"/>
    </source>
</evidence>
<protein>
    <recommendedName>
        <fullName evidence="3">UBA domain-containing protein</fullName>
    </recommendedName>
</protein>
<dbReference type="GO" id="GO:0061630">
    <property type="term" value="F:ubiquitin protein ligase activity"/>
    <property type="evidence" value="ECO:0000318"/>
    <property type="project" value="GO_Central"/>
</dbReference>
<evidence type="ECO:0000313" key="1">
    <source>
        <dbReference type="EMBL" id="CAK61156.1"/>
    </source>
</evidence>
<dbReference type="KEGG" id="ptm:GSPATT00031387001"/>
<reference evidence="1 2" key="1">
    <citation type="journal article" date="2006" name="Nature">
        <title>Global trends of whole-genome duplications revealed by the ciliate Paramecium tetraurelia.</title>
        <authorList>
            <consortium name="Genoscope"/>
            <person name="Aury J.-M."/>
            <person name="Jaillon O."/>
            <person name="Duret L."/>
            <person name="Noel B."/>
            <person name="Jubin C."/>
            <person name="Porcel B.M."/>
            <person name="Segurens B."/>
            <person name="Daubin V."/>
            <person name="Anthouard V."/>
            <person name="Aiach N."/>
            <person name="Arnaiz O."/>
            <person name="Billaut A."/>
            <person name="Beisson J."/>
            <person name="Blanc I."/>
            <person name="Bouhouche K."/>
            <person name="Camara F."/>
            <person name="Duharcourt S."/>
            <person name="Guigo R."/>
            <person name="Gogendeau D."/>
            <person name="Katinka M."/>
            <person name="Keller A.-M."/>
            <person name="Kissmehl R."/>
            <person name="Klotz C."/>
            <person name="Koll F."/>
            <person name="Le Moue A."/>
            <person name="Lepere C."/>
            <person name="Malinsky S."/>
            <person name="Nowacki M."/>
            <person name="Nowak J.K."/>
            <person name="Plattner H."/>
            <person name="Poulain J."/>
            <person name="Ruiz F."/>
            <person name="Serrano V."/>
            <person name="Zagulski M."/>
            <person name="Dessen P."/>
            <person name="Betermier M."/>
            <person name="Weissenbach J."/>
            <person name="Scarpelli C."/>
            <person name="Schachter V."/>
            <person name="Sperling L."/>
            <person name="Meyer E."/>
            <person name="Cohen J."/>
            <person name="Wincker P."/>
        </authorList>
    </citation>
    <scope>NUCLEOTIDE SEQUENCE [LARGE SCALE GENOMIC DNA]</scope>
    <source>
        <strain evidence="1 2">Stock d4-2</strain>
    </source>
</reference>